<proteinExistence type="predicted"/>
<gene>
    <name evidence="2" type="ORF">ENX68_05725</name>
</gene>
<evidence type="ECO:0000313" key="2">
    <source>
        <dbReference type="EMBL" id="HGE78481.1"/>
    </source>
</evidence>
<keyword evidence="1" id="KW-0175">Coiled coil</keyword>
<protein>
    <recommendedName>
        <fullName evidence="3">RanBP2-type domain-containing protein</fullName>
    </recommendedName>
</protein>
<reference evidence="2" key="1">
    <citation type="journal article" date="2020" name="mSystems">
        <title>Genome- and Community-Level Interaction Insights into Carbon Utilization and Element Cycling Functions of Hydrothermarchaeota in Hydrothermal Sediment.</title>
        <authorList>
            <person name="Zhou Z."/>
            <person name="Liu Y."/>
            <person name="Xu W."/>
            <person name="Pan J."/>
            <person name="Luo Z.H."/>
            <person name="Li M."/>
        </authorList>
    </citation>
    <scope>NUCLEOTIDE SEQUENCE [LARGE SCALE GENOMIC DNA]</scope>
    <source>
        <strain evidence="2">SpSt-961</strain>
    </source>
</reference>
<name>A0A7V3RI52_UNCW3</name>
<dbReference type="InterPro" id="IPR038587">
    <property type="entry name" value="Ribosomal_eL40_sf"/>
</dbReference>
<sequence length="241" mass="28526">MESNFEKLRAIETERNDLLNKLQKIEEKKSTVSYEVYLKVKKDYEIRLKKLDEVLAENIELVKMEMERLQKELSELSQKERDLKLHLEEIELRYSIGEYSEDKYRELEQEVSGNLNEVTEQIKRREERIKWCKGLLGSEPIKEKKVEEKPELKPEPVVKEEEKIEELTIDEHILEESLPEDVKKLDELLVETSALLEETEKKEEPKKEKKEEGIACPKCGFINPPDSWYCEKCGAEILTIN</sequence>
<organism evidence="2">
    <name type="scientific">candidate division WOR-3 bacterium</name>
    <dbReference type="NCBI Taxonomy" id="2052148"/>
    <lineage>
        <taxon>Bacteria</taxon>
        <taxon>Bacteria division WOR-3</taxon>
    </lineage>
</organism>
<feature type="coiled-coil region" evidence="1">
    <location>
        <begin position="52"/>
        <end position="93"/>
    </location>
</feature>
<evidence type="ECO:0008006" key="3">
    <source>
        <dbReference type="Google" id="ProtNLM"/>
    </source>
</evidence>
<comment type="caution">
    <text evidence="2">The sequence shown here is derived from an EMBL/GenBank/DDBJ whole genome shotgun (WGS) entry which is preliminary data.</text>
</comment>
<accession>A0A7V3RI52</accession>
<dbReference type="EMBL" id="DTOZ01000145">
    <property type="protein sequence ID" value="HGE78481.1"/>
    <property type="molecule type" value="Genomic_DNA"/>
</dbReference>
<dbReference type="AlphaFoldDB" id="A0A7V3RI52"/>
<evidence type="ECO:0000256" key="1">
    <source>
        <dbReference type="SAM" id="Coils"/>
    </source>
</evidence>
<dbReference type="Gene3D" id="4.10.1060.50">
    <property type="match status" value="1"/>
</dbReference>